<accession>A0A0H4PEW8</accession>
<comment type="similarity">
    <text evidence="1 2">Belongs to the arylamine N-acetyltransferase family.</text>
</comment>
<dbReference type="PRINTS" id="PR01543">
    <property type="entry name" value="ANATRNSFRASE"/>
</dbReference>
<dbReference type="OrthoDB" id="7181050at2"/>
<name>A0A0H4PEW8_9BACT</name>
<dbReference type="GO" id="GO:0016407">
    <property type="term" value="F:acetyltransferase activity"/>
    <property type="evidence" value="ECO:0007669"/>
    <property type="project" value="InterPro"/>
</dbReference>
<evidence type="ECO:0000256" key="2">
    <source>
        <dbReference type="RuleBase" id="RU003452"/>
    </source>
</evidence>
<dbReference type="RefSeq" id="WP_048642987.1">
    <property type="nucleotide sequence ID" value="NZ_CP012040.1"/>
</dbReference>
<keyword evidence="3" id="KW-0808">Transferase</keyword>
<dbReference type="InterPro" id="IPR038765">
    <property type="entry name" value="Papain-like_cys_pep_sf"/>
</dbReference>
<evidence type="ECO:0000313" key="3">
    <source>
        <dbReference type="EMBL" id="AKP52809.1"/>
    </source>
</evidence>
<dbReference type="Gene3D" id="2.40.128.150">
    <property type="entry name" value="Cysteine proteinases"/>
    <property type="match status" value="1"/>
</dbReference>
<dbReference type="InterPro" id="IPR001447">
    <property type="entry name" value="Arylamine_N-AcTrfase"/>
</dbReference>
<dbReference type="PANTHER" id="PTHR11786">
    <property type="entry name" value="N-HYDROXYARYLAMINE O-ACETYLTRANSFERASE"/>
    <property type="match status" value="1"/>
</dbReference>
<dbReference type="STRING" id="320787.CA2015_3420"/>
<dbReference type="EMBL" id="CP012040">
    <property type="protein sequence ID" value="AKP52809.1"/>
    <property type="molecule type" value="Genomic_DNA"/>
</dbReference>
<proteinExistence type="inferred from homology"/>
<dbReference type="AlphaFoldDB" id="A0A0H4PEW8"/>
<dbReference type="Gene3D" id="3.30.2140.10">
    <property type="entry name" value="Arylamine N-acetyltransferase"/>
    <property type="match status" value="1"/>
</dbReference>
<reference evidence="3 4" key="1">
    <citation type="submission" date="2015-07" db="EMBL/GenBank/DDBJ databases">
        <authorList>
            <person name="Kim K.M."/>
        </authorList>
    </citation>
    <scope>NUCLEOTIDE SEQUENCE [LARGE SCALE GENOMIC DNA]</scope>
    <source>
        <strain evidence="3 4">KCTC 12363</strain>
    </source>
</reference>
<protein>
    <submittedName>
        <fullName evidence="3">Arylamine N-acetyltransferase</fullName>
    </submittedName>
</protein>
<dbReference type="Proteomes" id="UP000036520">
    <property type="component" value="Chromosome"/>
</dbReference>
<gene>
    <name evidence="3" type="ORF">CA2015_3420</name>
</gene>
<dbReference type="Pfam" id="PF00797">
    <property type="entry name" value="Acetyltransf_2"/>
    <property type="match status" value="1"/>
</dbReference>
<dbReference type="KEGG" id="camu:CA2015_3420"/>
<evidence type="ECO:0000313" key="4">
    <source>
        <dbReference type="Proteomes" id="UP000036520"/>
    </source>
</evidence>
<sequence>MIFTQESLSLFKGLSLDNVSLKAYFKRIGFEGKAEKNLDTIKKLHYLHPQAIPFENINPFTEEPVVLTLPAVFEKMVKQGRGGFCFEQNLLFGAVLNTIGFDVVGLSARVFWEIVVGEVRPRDHMLLLLSLDGVKYLLDVGFGSASFSAPLVLNKEGIQNTGDYEYRISYVSEFHYLEIKIKNDWKLMHRFGLEHQMLPDYEVVSWYLCTHPTSVFIKDLMVARSFQGGRYTLFNNQFTVHKKNEASTKKKLDTAEEIMDVLKEKMLINLPERDKLKDKVQRLLKEIQNS</sequence>
<dbReference type="SUPFAM" id="SSF54001">
    <property type="entry name" value="Cysteine proteinases"/>
    <property type="match status" value="1"/>
</dbReference>
<organism evidence="3 4">
    <name type="scientific">Cyclobacterium amurskyense</name>
    <dbReference type="NCBI Taxonomy" id="320787"/>
    <lineage>
        <taxon>Bacteria</taxon>
        <taxon>Pseudomonadati</taxon>
        <taxon>Bacteroidota</taxon>
        <taxon>Cytophagia</taxon>
        <taxon>Cytophagales</taxon>
        <taxon>Cyclobacteriaceae</taxon>
        <taxon>Cyclobacterium</taxon>
    </lineage>
</organism>
<evidence type="ECO:0000256" key="1">
    <source>
        <dbReference type="ARBA" id="ARBA00006547"/>
    </source>
</evidence>
<dbReference type="PANTHER" id="PTHR11786:SF0">
    <property type="entry name" value="ARYLAMINE N-ACETYLTRANSFERASE 4-RELATED"/>
    <property type="match status" value="1"/>
</dbReference>
<keyword evidence="4" id="KW-1185">Reference proteome</keyword>